<sequence length="247" mass="27928">MLVSRQSLHCLSGLYTIRNHRDWTSISTSHTGLVGASDMFLALGNTGSATHRRVVGDEAIRALPGPGETRPLRAILPSGSVNSLTQFRHPDPELHSDHRLSDESLQVRGSWQKITLPRNIKSRIAFASFIWKSRMYIVGGQRSGTFEVYNDAWCLDLTKLDGWRQLPPYPGRYLMHTEMAVHGNKAYAFTGRATIEYFDLITDRWRQIRTTFVDANGHSAPWPYAENDVDEYAVHIVRGHIYVFGAS</sequence>
<comment type="caution">
    <text evidence="1">The sequence shown here is derived from an EMBL/GenBank/DDBJ whole genome shotgun (WGS) entry which is preliminary data.</text>
</comment>
<dbReference type="SUPFAM" id="SSF117281">
    <property type="entry name" value="Kelch motif"/>
    <property type="match status" value="1"/>
</dbReference>
<gene>
    <name evidence="1" type="ORF">SCP_1402040</name>
</gene>
<dbReference type="Gene3D" id="2.120.10.80">
    <property type="entry name" value="Kelch-type beta propeller"/>
    <property type="match status" value="1"/>
</dbReference>
<dbReference type="RefSeq" id="XP_027619712.1">
    <property type="nucleotide sequence ID" value="XM_027763911.1"/>
</dbReference>
<dbReference type="Proteomes" id="UP000287166">
    <property type="component" value="Unassembled WGS sequence"/>
</dbReference>
<evidence type="ECO:0008006" key="3">
    <source>
        <dbReference type="Google" id="ProtNLM"/>
    </source>
</evidence>
<keyword evidence="2" id="KW-1185">Reference proteome</keyword>
<dbReference type="InParanoid" id="A0A401H333"/>
<accession>A0A401H333</accession>
<organism evidence="1 2">
    <name type="scientific">Sparassis crispa</name>
    <dbReference type="NCBI Taxonomy" id="139825"/>
    <lineage>
        <taxon>Eukaryota</taxon>
        <taxon>Fungi</taxon>
        <taxon>Dikarya</taxon>
        <taxon>Basidiomycota</taxon>
        <taxon>Agaricomycotina</taxon>
        <taxon>Agaricomycetes</taxon>
        <taxon>Polyporales</taxon>
        <taxon>Sparassidaceae</taxon>
        <taxon>Sparassis</taxon>
    </lineage>
</organism>
<evidence type="ECO:0000313" key="2">
    <source>
        <dbReference type="Proteomes" id="UP000287166"/>
    </source>
</evidence>
<name>A0A401H333_9APHY</name>
<dbReference type="AlphaFoldDB" id="A0A401H333"/>
<dbReference type="EMBL" id="BFAD01000014">
    <property type="protein sequence ID" value="GBE88799.1"/>
    <property type="molecule type" value="Genomic_DNA"/>
</dbReference>
<dbReference type="InterPro" id="IPR015915">
    <property type="entry name" value="Kelch-typ_b-propeller"/>
</dbReference>
<evidence type="ECO:0000313" key="1">
    <source>
        <dbReference type="EMBL" id="GBE88799.1"/>
    </source>
</evidence>
<proteinExistence type="predicted"/>
<dbReference type="OrthoDB" id="432528at2759"/>
<reference evidence="1 2" key="1">
    <citation type="journal article" date="2018" name="Sci. Rep.">
        <title>Genome sequence of the cauliflower mushroom Sparassis crispa (Hanabiratake) and its association with beneficial usage.</title>
        <authorList>
            <person name="Kiyama R."/>
            <person name="Furutani Y."/>
            <person name="Kawaguchi K."/>
            <person name="Nakanishi T."/>
        </authorList>
    </citation>
    <scope>NUCLEOTIDE SEQUENCE [LARGE SCALE GENOMIC DNA]</scope>
</reference>
<dbReference type="GeneID" id="38785716"/>
<protein>
    <recommendedName>
        <fullName evidence="3">Galactose oxidase</fullName>
    </recommendedName>
</protein>